<reference evidence="1" key="1">
    <citation type="submission" date="2017-05" db="EMBL/GenBank/DDBJ databases">
        <authorList>
            <person name="Varghese N."/>
            <person name="Submissions S."/>
        </authorList>
    </citation>
    <scope>NUCLEOTIDE SEQUENCE</scope>
    <source>
        <strain evidence="1">LMG 28168</strain>
    </source>
</reference>
<accession>A0ACD2U296</accession>
<name>A0ACD2U296_9PSED</name>
<dbReference type="EMBL" id="FXUY01000001">
    <property type="protein sequence ID" value="SMQ23877.1"/>
    <property type="molecule type" value="Genomic_DNA"/>
</dbReference>
<protein>
    <submittedName>
        <fullName evidence="1">Uncharacterized protein</fullName>
    </submittedName>
</protein>
<gene>
    <name evidence="1" type="ORF">SAMN04488483_1261</name>
</gene>
<comment type="caution">
    <text evidence="1">The sequence shown here is derived from an EMBL/GenBank/DDBJ whole genome shotgun (WGS) entry which is preliminary data.</text>
</comment>
<sequence length="335" mass="32642">MKPTMALKPLVFALAAVMAMAAQAGGNDHGNNGGHGGHNPPPPQGPTLEELLQIGAGAGAAVLDVQNSQGNVVGNQGTKNSAGIENSANGSNGNVGMNNTAGDGNQQDNAAALATADESFIFGSAVSASSATQVNSGNAVANYSTTNTAGMSNVGNSGSGNIGVNNSAGNFNQQKNNLAIAVSGGRVAQAAAAANQSSTGLNVGNYGTQTYKTNTLTGTVAAVGVFGAVGEATIKDDDHGHGGGGYGNNDKGHGGSGGSKDQKATFEAVGVFGLAGVTTQQVMTPDGWKNPVTNNAAISNVGNNFSGNAGFNNAAGVGNQQSNSLSIAAGCKACM</sequence>
<evidence type="ECO:0000313" key="2">
    <source>
        <dbReference type="Proteomes" id="UP001158048"/>
    </source>
</evidence>
<evidence type="ECO:0000313" key="1">
    <source>
        <dbReference type="EMBL" id="SMQ23877.1"/>
    </source>
</evidence>
<keyword evidence="2" id="KW-1185">Reference proteome</keyword>
<proteinExistence type="predicted"/>
<organism evidence="1 2">
    <name type="scientific">Pseudomonas helmanticensis</name>
    <dbReference type="NCBI Taxonomy" id="1471381"/>
    <lineage>
        <taxon>Bacteria</taxon>
        <taxon>Pseudomonadati</taxon>
        <taxon>Pseudomonadota</taxon>
        <taxon>Gammaproteobacteria</taxon>
        <taxon>Pseudomonadales</taxon>
        <taxon>Pseudomonadaceae</taxon>
        <taxon>Pseudomonas</taxon>
    </lineage>
</organism>
<dbReference type="Proteomes" id="UP001158048">
    <property type="component" value="Unassembled WGS sequence"/>
</dbReference>